<keyword evidence="3" id="KW-1185">Reference proteome</keyword>
<organism evidence="2 3">
    <name type="scientific">Stylonychia lemnae</name>
    <name type="common">Ciliate</name>
    <dbReference type="NCBI Taxonomy" id="5949"/>
    <lineage>
        <taxon>Eukaryota</taxon>
        <taxon>Sar</taxon>
        <taxon>Alveolata</taxon>
        <taxon>Ciliophora</taxon>
        <taxon>Intramacronucleata</taxon>
        <taxon>Spirotrichea</taxon>
        <taxon>Stichotrichia</taxon>
        <taxon>Sporadotrichida</taxon>
        <taxon>Oxytrichidae</taxon>
        <taxon>Stylonychinae</taxon>
        <taxon>Stylonychia</taxon>
    </lineage>
</organism>
<dbReference type="InParanoid" id="A0A078B564"/>
<accession>A0A078B564</accession>
<reference evidence="2 3" key="1">
    <citation type="submission" date="2014-06" db="EMBL/GenBank/DDBJ databases">
        <authorList>
            <person name="Swart Estienne"/>
        </authorList>
    </citation>
    <scope>NUCLEOTIDE SEQUENCE [LARGE SCALE GENOMIC DNA]</scope>
    <source>
        <strain evidence="2 3">130c</strain>
    </source>
</reference>
<gene>
    <name evidence="2" type="primary">Contig17631.g18755</name>
    <name evidence="2" type="ORF">STYLEM_17508</name>
</gene>
<feature type="coiled-coil region" evidence="1">
    <location>
        <begin position="213"/>
        <end position="247"/>
    </location>
</feature>
<dbReference type="Proteomes" id="UP000039865">
    <property type="component" value="Unassembled WGS sequence"/>
</dbReference>
<evidence type="ECO:0000313" key="3">
    <source>
        <dbReference type="Proteomes" id="UP000039865"/>
    </source>
</evidence>
<keyword evidence="1" id="KW-0175">Coiled coil</keyword>
<dbReference type="AlphaFoldDB" id="A0A078B564"/>
<proteinExistence type="predicted"/>
<evidence type="ECO:0000256" key="1">
    <source>
        <dbReference type="SAM" id="Coils"/>
    </source>
</evidence>
<evidence type="ECO:0000313" key="2">
    <source>
        <dbReference type="EMBL" id="CDW88387.1"/>
    </source>
</evidence>
<dbReference type="EMBL" id="CCKQ01016508">
    <property type="protein sequence ID" value="CDW88387.1"/>
    <property type="molecule type" value="Genomic_DNA"/>
</dbReference>
<name>A0A078B564_STYLE</name>
<sequence>MSRPKVVPQEDSRMYFFENVEASQQADIFNHIKYKIDSILLLSRLDRELDMKEFAKLCSNVGKPKEFFKLARYSELMKGQVLITFDSVQDKRYFMNVMRIVYPDFLSQELSKIVKFFCMSQFQEEKEIDWKDFFIRAFKETQTVFLSTGAEVLATDYRLSKHALMQPFMETTCVVVEMSNSFYGLELFLHLNDGILQKTGVFQSFQLYALFEADEEQKVVTVEKKELQKIEDDAEKAEKHISNYIDKQMAMIMSADKYKEKGLDKASAQVKTVEYLKQMGDQLKKVKVTELVKYLDSTKPYIAELTPEDKDDLAHQILYIQDANKNQGPFTRNNEPLLFITAHNVQRYWDYDHLKYSNKRDPTVAEMEQSLYQFNPAISKELSPVIQKLQGQKDTIKQNYCCITHAVSQNLLNADSKNMCRDVNKLAINAFFNEIGLKQGDQHVDAQFFTNYAESSRRLNSVMPVLNSVHLWGRYKQQFDADIESVTIYHTAPQVDQKYHSGQVYRNINWVYGMKSLSTALKFGGEAVYIITIPKEHFNSICHLCKDSYVIPPMQVIQYLESQTISYPQETELPYKSVKLHQFKVVDDYKNFIKWQRKEVIKGH</sequence>
<protein>
    <submittedName>
        <fullName evidence="2">Uncharacterized protein</fullName>
    </submittedName>
</protein>